<dbReference type="AlphaFoldDB" id="A0A8H6C8M3"/>
<comment type="caution">
    <text evidence="2">The sequence shown here is derived from an EMBL/GenBank/DDBJ whole genome shotgun (WGS) entry which is preliminary data.</text>
</comment>
<proteinExistence type="predicted"/>
<accession>A0A8H6C8M3</accession>
<dbReference type="RefSeq" id="XP_037148299.1">
    <property type="nucleotide sequence ID" value="XM_037296317.1"/>
</dbReference>
<dbReference type="InterPro" id="IPR011990">
    <property type="entry name" value="TPR-like_helical_dom_sf"/>
</dbReference>
<evidence type="ECO:0000256" key="1">
    <source>
        <dbReference type="SAM" id="Coils"/>
    </source>
</evidence>
<dbReference type="PANTHER" id="PTHR46082:SF6">
    <property type="entry name" value="AAA+ ATPASE DOMAIN-CONTAINING PROTEIN-RELATED"/>
    <property type="match status" value="1"/>
</dbReference>
<dbReference type="InterPro" id="IPR053137">
    <property type="entry name" value="NLR-like"/>
</dbReference>
<protein>
    <recommendedName>
        <fullName evidence="4">Kinesin light chain</fullName>
    </recommendedName>
</protein>
<dbReference type="Proteomes" id="UP000593566">
    <property type="component" value="Unassembled WGS sequence"/>
</dbReference>
<dbReference type="EMBL" id="JACCJB010000021">
    <property type="protein sequence ID" value="KAF6218864.1"/>
    <property type="molecule type" value="Genomic_DNA"/>
</dbReference>
<organism evidence="2 3">
    <name type="scientific">Letharia lupina</name>
    <dbReference type="NCBI Taxonomy" id="560253"/>
    <lineage>
        <taxon>Eukaryota</taxon>
        <taxon>Fungi</taxon>
        <taxon>Dikarya</taxon>
        <taxon>Ascomycota</taxon>
        <taxon>Pezizomycotina</taxon>
        <taxon>Lecanoromycetes</taxon>
        <taxon>OSLEUM clade</taxon>
        <taxon>Lecanoromycetidae</taxon>
        <taxon>Lecanorales</taxon>
        <taxon>Lecanorineae</taxon>
        <taxon>Parmeliaceae</taxon>
        <taxon>Letharia</taxon>
    </lineage>
</organism>
<keyword evidence="3" id="KW-1185">Reference proteome</keyword>
<sequence length="166" mass="19323">MAEYGRWGEAEESMTQILEARRERKAEELEMQVMKRKKKIFGLEYLSTLLTITNMVQSFTNRRQWAHAGDLCRKLVEKKSRVFGQDHSETLSRMADLASIITHQERYEEAIALDLKVLDRCRHINSEEHHVILASMVNLVVAFSLLGRRANAKIFEKQAMKTVLDM</sequence>
<name>A0A8H6C8M3_9LECA</name>
<dbReference type="Gene3D" id="1.25.40.10">
    <property type="entry name" value="Tetratricopeptide repeat domain"/>
    <property type="match status" value="1"/>
</dbReference>
<gene>
    <name evidence="2" type="ORF">HO133_005407</name>
</gene>
<evidence type="ECO:0008006" key="4">
    <source>
        <dbReference type="Google" id="ProtNLM"/>
    </source>
</evidence>
<dbReference type="GeneID" id="59333813"/>
<reference evidence="2 3" key="1">
    <citation type="journal article" date="2020" name="Genomics">
        <title>Complete, high-quality genomes from long-read metagenomic sequencing of two wolf lichen thalli reveals enigmatic genome architecture.</title>
        <authorList>
            <person name="McKenzie S.K."/>
            <person name="Walston R.F."/>
            <person name="Allen J.L."/>
        </authorList>
    </citation>
    <scope>NUCLEOTIDE SEQUENCE [LARGE SCALE GENOMIC DNA]</scope>
    <source>
        <strain evidence="2">WasteWater1</strain>
    </source>
</reference>
<dbReference type="Pfam" id="PF13374">
    <property type="entry name" value="TPR_10"/>
    <property type="match status" value="1"/>
</dbReference>
<dbReference type="Pfam" id="PF13424">
    <property type="entry name" value="TPR_12"/>
    <property type="match status" value="1"/>
</dbReference>
<dbReference type="SUPFAM" id="SSF48452">
    <property type="entry name" value="TPR-like"/>
    <property type="match status" value="1"/>
</dbReference>
<evidence type="ECO:0000313" key="3">
    <source>
        <dbReference type="Proteomes" id="UP000593566"/>
    </source>
</evidence>
<keyword evidence="1" id="KW-0175">Coiled coil</keyword>
<feature type="coiled-coil region" evidence="1">
    <location>
        <begin position="10"/>
        <end position="37"/>
    </location>
</feature>
<evidence type="ECO:0000313" key="2">
    <source>
        <dbReference type="EMBL" id="KAF6218864.1"/>
    </source>
</evidence>
<dbReference type="PANTHER" id="PTHR46082">
    <property type="entry name" value="ATP/GTP-BINDING PROTEIN-RELATED"/>
    <property type="match status" value="1"/>
</dbReference>